<name>A0A1E3KZ57_9BACL</name>
<dbReference type="InterPro" id="IPR032466">
    <property type="entry name" value="Metal_Hydrolase"/>
</dbReference>
<keyword evidence="2" id="KW-0378">Hydrolase</keyword>
<dbReference type="Pfam" id="PF01979">
    <property type="entry name" value="Amidohydro_1"/>
    <property type="match status" value="1"/>
</dbReference>
<dbReference type="RefSeq" id="WP_069330019.1">
    <property type="nucleotide sequence ID" value="NZ_MDER01000107.1"/>
</dbReference>
<sequence>MSYFPENDPSLTTTSLLNTSSILITNANLLTMEGVTIEQGWIHIVDGKIVGLGDTTEWETYKSQLSNISNTRIIDAQNRLVSPGLIDPHTHIGIDEEGIGWEGADYNETSEAVTPHLRALDGINPYDEGFVDAARTGVTTVQVLPGSANVIGGLMCCLKVLPGSTVEQMVVLHPSGLKMALGENPKKYHGVASGRAPLTRMGIAGIIREQLVQAQHYVAQQQSIEVEQSRPSPPRNLRMEALGLALEKKIPVRFHAHRADDIATALRLGHEFDLDITIEHTTDGIKIAKELASSGRYCSVGPTLSSRSKVELRNLSWETYPALYQAGVPISITTDHPVLPIQYLPTSAKMAIQAGLPLDAAWEALTIQAARHLHLADSTGSLKVGKDADIVIWNTHPLTDSGEVALTMAGGQITFAQSEPQL</sequence>
<dbReference type="EC" id="3.5.2.7" evidence="2"/>
<evidence type="ECO:0000259" key="1">
    <source>
        <dbReference type="Pfam" id="PF01979"/>
    </source>
</evidence>
<gene>
    <name evidence="2" type="primary">hutI</name>
    <name evidence="2" type="ORF">PTI45_04721</name>
</gene>
<dbReference type="InterPro" id="IPR011059">
    <property type="entry name" value="Metal-dep_hydrolase_composite"/>
</dbReference>
<evidence type="ECO:0000313" key="3">
    <source>
        <dbReference type="Proteomes" id="UP000094578"/>
    </source>
</evidence>
<organism evidence="2 3">
    <name type="scientific">Paenibacillus nuruki</name>
    <dbReference type="NCBI Taxonomy" id="1886670"/>
    <lineage>
        <taxon>Bacteria</taxon>
        <taxon>Bacillati</taxon>
        <taxon>Bacillota</taxon>
        <taxon>Bacilli</taxon>
        <taxon>Bacillales</taxon>
        <taxon>Paenibacillaceae</taxon>
        <taxon>Paenibacillus</taxon>
    </lineage>
</organism>
<dbReference type="Proteomes" id="UP000094578">
    <property type="component" value="Unassembled WGS sequence"/>
</dbReference>
<accession>A0A1E3KZ57</accession>
<comment type="caution">
    <text evidence="2">The sequence shown here is derived from an EMBL/GenBank/DDBJ whole genome shotgun (WGS) entry which is preliminary data.</text>
</comment>
<dbReference type="InterPro" id="IPR051781">
    <property type="entry name" value="Metallo-dep_Hydrolase"/>
</dbReference>
<reference evidence="2 3" key="1">
    <citation type="submission" date="2016-08" db="EMBL/GenBank/DDBJ databases">
        <title>Genome sequencing of Paenibacillus sp. TI45-13ar, isolated from Korean traditional nuruk.</title>
        <authorList>
            <person name="Kim S.-J."/>
        </authorList>
    </citation>
    <scope>NUCLEOTIDE SEQUENCE [LARGE SCALE GENOMIC DNA]</scope>
    <source>
        <strain evidence="2 3">TI45-13ar</strain>
    </source>
</reference>
<dbReference type="InterPro" id="IPR006680">
    <property type="entry name" value="Amidohydro-rel"/>
</dbReference>
<dbReference type="CDD" id="cd01309">
    <property type="entry name" value="Met_dep_hydrolase_C"/>
    <property type="match status" value="1"/>
</dbReference>
<dbReference type="SUPFAM" id="SSF51556">
    <property type="entry name" value="Metallo-dependent hydrolases"/>
    <property type="match status" value="1"/>
</dbReference>
<dbReference type="EMBL" id="MDER01000107">
    <property type="protein sequence ID" value="ODP25990.1"/>
    <property type="molecule type" value="Genomic_DNA"/>
</dbReference>
<dbReference type="Gene3D" id="3.20.20.140">
    <property type="entry name" value="Metal-dependent hydrolases"/>
    <property type="match status" value="1"/>
</dbReference>
<keyword evidence="3" id="KW-1185">Reference proteome</keyword>
<protein>
    <submittedName>
        <fullName evidence="2">Imidazolonepropionase</fullName>
        <ecNumber evidence="2">3.5.2.7</ecNumber>
    </submittedName>
</protein>
<dbReference type="PATRIC" id="fig|1886670.3.peg.4739"/>
<proteinExistence type="predicted"/>
<dbReference type="GO" id="GO:0050480">
    <property type="term" value="F:imidazolonepropionase activity"/>
    <property type="evidence" value="ECO:0007669"/>
    <property type="project" value="UniProtKB-EC"/>
</dbReference>
<evidence type="ECO:0000313" key="2">
    <source>
        <dbReference type="EMBL" id="ODP25990.1"/>
    </source>
</evidence>
<dbReference type="PANTHER" id="PTHR43135:SF3">
    <property type="entry name" value="ALPHA-D-RIBOSE 1-METHYLPHOSPHONATE 5-TRIPHOSPHATE DIPHOSPHATASE"/>
    <property type="match status" value="1"/>
</dbReference>
<dbReference type="PANTHER" id="PTHR43135">
    <property type="entry name" value="ALPHA-D-RIBOSE 1-METHYLPHOSPHONATE 5-TRIPHOSPHATE DIPHOSPHATASE"/>
    <property type="match status" value="1"/>
</dbReference>
<dbReference type="STRING" id="1886670.PTI45_04721"/>
<dbReference type="AlphaFoldDB" id="A0A1E3KZ57"/>
<feature type="domain" description="Amidohydrolase-related" evidence="1">
    <location>
        <begin position="81"/>
        <end position="413"/>
    </location>
</feature>
<dbReference type="SUPFAM" id="SSF51338">
    <property type="entry name" value="Composite domain of metallo-dependent hydrolases"/>
    <property type="match status" value="1"/>
</dbReference>